<proteinExistence type="predicted"/>
<dbReference type="AlphaFoldDB" id="A0A2P2KUU3"/>
<reference evidence="1" key="1">
    <citation type="submission" date="2018-02" db="EMBL/GenBank/DDBJ databases">
        <title>Rhizophora mucronata_Transcriptome.</title>
        <authorList>
            <person name="Meera S.P."/>
            <person name="Sreeshan A."/>
            <person name="Augustine A."/>
        </authorList>
    </citation>
    <scope>NUCLEOTIDE SEQUENCE</scope>
    <source>
        <tissue evidence="1">Leaf</tissue>
    </source>
</reference>
<evidence type="ECO:0000313" key="1">
    <source>
        <dbReference type="EMBL" id="MBX09447.1"/>
    </source>
</evidence>
<sequence length="48" mass="5531">MTMAAGCYGVSIVRGIPQFQKVQMIAFKYWNRMNGIFRKRTSTATTRL</sequence>
<accession>A0A2P2KUU3</accession>
<organism evidence="1">
    <name type="scientific">Rhizophora mucronata</name>
    <name type="common">Asiatic mangrove</name>
    <dbReference type="NCBI Taxonomy" id="61149"/>
    <lineage>
        <taxon>Eukaryota</taxon>
        <taxon>Viridiplantae</taxon>
        <taxon>Streptophyta</taxon>
        <taxon>Embryophyta</taxon>
        <taxon>Tracheophyta</taxon>
        <taxon>Spermatophyta</taxon>
        <taxon>Magnoliopsida</taxon>
        <taxon>eudicotyledons</taxon>
        <taxon>Gunneridae</taxon>
        <taxon>Pentapetalae</taxon>
        <taxon>rosids</taxon>
        <taxon>fabids</taxon>
        <taxon>Malpighiales</taxon>
        <taxon>Rhizophoraceae</taxon>
        <taxon>Rhizophora</taxon>
    </lineage>
</organism>
<name>A0A2P2KUU3_RHIMU</name>
<dbReference type="EMBL" id="GGEC01028963">
    <property type="protein sequence ID" value="MBX09447.1"/>
    <property type="molecule type" value="Transcribed_RNA"/>
</dbReference>
<protein>
    <submittedName>
        <fullName evidence="1">Uncharacterized protein</fullName>
    </submittedName>
</protein>